<dbReference type="InterPro" id="IPR049427">
    <property type="entry name" value="Acyl-ACP_TE_C"/>
</dbReference>
<dbReference type="PANTHER" id="PTHR31727">
    <property type="entry name" value="OLEOYL-ACYL CARRIER PROTEIN THIOESTERASE 1, CHLOROPLASTIC"/>
    <property type="match status" value="1"/>
</dbReference>
<evidence type="ECO:0000256" key="6">
    <source>
        <dbReference type="ARBA" id="ARBA00023098"/>
    </source>
</evidence>
<gene>
    <name evidence="10" type="ORF">EQG79_07315</name>
</gene>
<dbReference type="InterPro" id="IPR045023">
    <property type="entry name" value="FATA/B"/>
</dbReference>
<dbReference type="SUPFAM" id="SSF54637">
    <property type="entry name" value="Thioesterase/thiol ester dehydrase-isomerase"/>
    <property type="match status" value="2"/>
</dbReference>
<dbReference type="PANTHER" id="PTHR31727:SF6">
    <property type="entry name" value="OLEOYL-ACYL CARRIER PROTEIN THIOESTERASE 1, CHLOROPLASTIC"/>
    <property type="match status" value="1"/>
</dbReference>
<comment type="caution">
    <text evidence="10">The sequence shown here is derived from an EMBL/GenBank/DDBJ whole genome shotgun (WGS) entry which is preliminary data.</text>
</comment>
<dbReference type="Gene3D" id="3.10.129.10">
    <property type="entry name" value="Hotdog Thioesterase"/>
    <property type="match status" value="1"/>
</dbReference>
<organism evidence="10 11">
    <name type="scientific">Spirosoma sordidisoli</name>
    <dbReference type="NCBI Taxonomy" id="2502893"/>
    <lineage>
        <taxon>Bacteria</taxon>
        <taxon>Pseudomonadati</taxon>
        <taxon>Bacteroidota</taxon>
        <taxon>Cytophagia</taxon>
        <taxon>Cytophagales</taxon>
        <taxon>Cytophagaceae</taxon>
        <taxon>Spirosoma</taxon>
    </lineage>
</organism>
<dbReference type="EMBL" id="SBLB01000001">
    <property type="protein sequence ID" value="RYC71925.1"/>
    <property type="molecule type" value="Genomic_DNA"/>
</dbReference>
<dbReference type="CDD" id="cd00586">
    <property type="entry name" value="4HBT"/>
    <property type="match status" value="1"/>
</dbReference>
<dbReference type="InterPro" id="IPR002864">
    <property type="entry name" value="Acyl-ACP_thioesterase_NHD"/>
</dbReference>
<evidence type="ECO:0000313" key="11">
    <source>
        <dbReference type="Proteomes" id="UP000290407"/>
    </source>
</evidence>
<dbReference type="GO" id="GO:0000036">
    <property type="term" value="F:acyl carrier activity"/>
    <property type="evidence" value="ECO:0007669"/>
    <property type="project" value="TreeGrafter"/>
</dbReference>
<feature type="domain" description="Acyl-ACP thioesterase-like C-terminal" evidence="9">
    <location>
        <begin position="163"/>
        <end position="252"/>
    </location>
</feature>
<evidence type="ECO:0000256" key="1">
    <source>
        <dbReference type="ARBA" id="ARBA00006500"/>
    </source>
</evidence>
<dbReference type="InterPro" id="IPR029069">
    <property type="entry name" value="HotDog_dom_sf"/>
</dbReference>
<keyword evidence="7" id="KW-0275">Fatty acid biosynthesis</keyword>
<keyword evidence="11" id="KW-1185">Reference proteome</keyword>
<dbReference type="Pfam" id="PF01643">
    <property type="entry name" value="Acyl-ACP_TE"/>
    <property type="match status" value="1"/>
</dbReference>
<dbReference type="GO" id="GO:0016297">
    <property type="term" value="F:fatty acyl-[ACP] hydrolase activity"/>
    <property type="evidence" value="ECO:0007669"/>
    <property type="project" value="InterPro"/>
</dbReference>
<evidence type="ECO:0000259" key="8">
    <source>
        <dbReference type="Pfam" id="PF01643"/>
    </source>
</evidence>
<name>A0A4Q2UVN4_9BACT</name>
<keyword evidence="5" id="KW-0809">Transit peptide</keyword>
<evidence type="ECO:0000256" key="4">
    <source>
        <dbReference type="ARBA" id="ARBA00022832"/>
    </source>
</evidence>
<keyword evidence="4" id="KW-0276">Fatty acid metabolism</keyword>
<keyword evidence="6" id="KW-0443">Lipid metabolism</keyword>
<evidence type="ECO:0000256" key="3">
    <source>
        <dbReference type="ARBA" id="ARBA00022801"/>
    </source>
</evidence>
<keyword evidence="3" id="KW-0378">Hydrolase</keyword>
<evidence type="ECO:0000256" key="7">
    <source>
        <dbReference type="ARBA" id="ARBA00023160"/>
    </source>
</evidence>
<sequence>MSAIQSDTYDLRGYECDALGRISIPTLMNWMQESANRNAIAYGIGIDELARRDLDRSPLGWMLMRFRLRMHHYPLYGQSVRVVTYPTFVEKYFIHRDFRVLAEDGSLLAEAGSTWLVFDMDKRTMVPLPGFIRTLTPPADIEPLPTLPLKPPFQNQTWEPTRQTDVPVGWFSIDQNQHVNNVAYIQWLLEAMDQQTLETAALAELDVVYRTESHWQDQLLIQSTPDTTDAHLHRIVQASSGRDVLLARTQWRPNPS</sequence>
<evidence type="ECO:0000259" key="9">
    <source>
        <dbReference type="Pfam" id="PF20791"/>
    </source>
</evidence>
<protein>
    <submittedName>
        <fullName evidence="10">Acyl-[acyl-carrier-protein] thioesterase</fullName>
    </submittedName>
</protein>
<comment type="similarity">
    <text evidence="1">Belongs to the acyl-ACP thioesterase family.</text>
</comment>
<evidence type="ECO:0000313" key="10">
    <source>
        <dbReference type="EMBL" id="RYC71925.1"/>
    </source>
</evidence>
<keyword evidence="2" id="KW-0444">Lipid biosynthesis</keyword>
<dbReference type="Pfam" id="PF20791">
    <property type="entry name" value="Acyl-ACP_TE_C"/>
    <property type="match status" value="1"/>
</dbReference>
<reference evidence="10 11" key="1">
    <citation type="submission" date="2019-01" db="EMBL/GenBank/DDBJ databases">
        <title>Spirosoma flava sp. nov., a propanil-degrading bacterium isolated from herbicide-contaminated soil.</title>
        <authorList>
            <person name="Zhang L."/>
            <person name="Jiang J.-D."/>
        </authorList>
    </citation>
    <scope>NUCLEOTIDE SEQUENCE [LARGE SCALE GENOMIC DNA]</scope>
    <source>
        <strain evidence="10 11">TY50</strain>
    </source>
</reference>
<evidence type="ECO:0000256" key="2">
    <source>
        <dbReference type="ARBA" id="ARBA00022516"/>
    </source>
</evidence>
<dbReference type="RefSeq" id="WP_129600942.1">
    <property type="nucleotide sequence ID" value="NZ_SBLB01000001.1"/>
</dbReference>
<proteinExistence type="inferred from homology"/>
<accession>A0A4Q2UVN4</accession>
<dbReference type="Proteomes" id="UP000290407">
    <property type="component" value="Unassembled WGS sequence"/>
</dbReference>
<dbReference type="AlphaFoldDB" id="A0A4Q2UVN4"/>
<feature type="domain" description="Acyl-ACP thioesterase N-terminal hotdog" evidence="8">
    <location>
        <begin position="7"/>
        <end position="128"/>
    </location>
</feature>
<evidence type="ECO:0000256" key="5">
    <source>
        <dbReference type="ARBA" id="ARBA00022946"/>
    </source>
</evidence>